<keyword evidence="7" id="KW-1185">Reference proteome</keyword>
<reference evidence="6" key="2">
    <citation type="submission" date="2020-09" db="EMBL/GenBank/DDBJ databases">
        <authorList>
            <person name="Sun Q."/>
            <person name="Sedlacek I."/>
        </authorList>
    </citation>
    <scope>NUCLEOTIDE SEQUENCE</scope>
    <source>
        <strain evidence="6">CCM 7684</strain>
    </source>
</reference>
<feature type="transmembrane region" description="Helical" evidence="5">
    <location>
        <begin position="31"/>
        <end position="50"/>
    </location>
</feature>
<dbReference type="Proteomes" id="UP000602745">
    <property type="component" value="Unassembled WGS sequence"/>
</dbReference>
<keyword evidence="2 5" id="KW-0812">Transmembrane</keyword>
<organism evidence="6 7">
    <name type="scientific">Agaricicola taiwanensis</name>
    <dbReference type="NCBI Taxonomy" id="591372"/>
    <lineage>
        <taxon>Bacteria</taxon>
        <taxon>Pseudomonadati</taxon>
        <taxon>Pseudomonadota</taxon>
        <taxon>Alphaproteobacteria</taxon>
        <taxon>Rhodobacterales</taxon>
        <taxon>Paracoccaceae</taxon>
        <taxon>Agaricicola</taxon>
    </lineage>
</organism>
<keyword evidence="3 5" id="KW-1133">Transmembrane helix</keyword>
<protein>
    <submittedName>
        <fullName evidence="6">Membrane protein</fullName>
    </submittedName>
</protein>
<dbReference type="PANTHER" id="PTHR30168">
    <property type="entry name" value="PUTATIVE MEMBRANE PROTEIN YPFJ"/>
    <property type="match status" value="1"/>
</dbReference>
<dbReference type="AlphaFoldDB" id="A0A8J2YGF7"/>
<keyword evidence="4 5" id="KW-0472">Membrane</keyword>
<evidence type="ECO:0000256" key="1">
    <source>
        <dbReference type="ARBA" id="ARBA00004167"/>
    </source>
</evidence>
<gene>
    <name evidence="6" type="ORF">GCM10007276_10470</name>
</gene>
<proteinExistence type="predicted"/>
<accession>A0A8J2YGF7</accession>
<evidence type="ECO:0000313" key="7">
    <source>
        <dbReference type="Proteomes" id="UP000602745"/>
    </source>
</evidence>
<evidence type="ECO:0000313" key="6">
    <source>
        <dbReference type="EMBL" id="GGE34874.1"/>
    </source>
</evidence>
<reference evidence="6" key="1">
    <citation type="journal article" date="2014" name="Int. J. Syst. Evol. Microbiol.">
        <title>Complete genome sequence of Corynebacterium casei LMG S-19264T (=DSM 44701T), isolated from a smear-ripened cheese.</title>
        <authorList>
            <consortium name="US DOE Joint Genome Institute (JGI-PGF)"/>
            <person name="Walter F."/>
            <person name="Albersmeier A."/>
            <person name="Kalinowski J."/>
            <person name="Ruckert C."/>
        </authorList>
    </citation>
    <scope>NUCLEOTIDE SEQUENCE</scope>
    <source>
        <strain evidence="6">CCM 7684</strain>
    </source>
</reference>
<evidence type="ECO:0000256" key="4">
    <source>
        <dbReference type="ARBA" id="ARBA00023136"/>
    </source>
</evidence>
<evidence type="ECO:0000256" key="5">
    <source>
        <dbReference type="SAM" id="Phobius"/>
    </source>
</evidence>
<evidence type="ECO:0000256" key="3">
    <source>
        <dbReference type="ARBA" id="ARBA00022989"/>
    </source>
</evidence>
<sequence>MLRETTMRWGDLRRSSNVEDRRGMRMPGGRGGGLGIGTILVLGIVGYALGIDPRILIGGAEMLQGGGSGYEQQAPGREGAPDDETGQFISAVLGSSEDIWGQIFSESGGEYREPRLVVFSGATQSACGLGQSAMGPFYCPGDQRIYLDTSFFQELAQRFRAPGEFANAYVIAHEIGHHVQNLIGILPRVNAQRQSLPQAQANALSVRVELQADCFAGVWAHHAEQRFKILEEGDVEAALNAASAIGDDKLQRQSQGMVVPDSFTHGSSAQRVQWFRTGLQSGSLRSCDTFSANPS</sequence>
<comment type="caution">
    <text evidence="6">The sequence shown here is derived from an EMBL/GenBank/DDBJ whole genome shotgun (WGS) entry which is preliminary data.</text>
</comment>
<comment type="subcellular location">
    <subcellularLocation>
        <location evidence="1">Membrane</location>
        <topology evidence="1">Single-pass membrane protein</topology>
    </subcellularLocation>
</comment>
<dbReference type="GO" id="GO:0016020">
    <property type="term" value="C:membrane"/>
    <property type="evidence" value="ECO:0007669"/>
    <property type="project" value="UniProtKB-SubCell"/>
</dbReference>
<dbReference type="InterPro" id="IPR007343">
    <property type="entry name" value="Uncharacterised_pept_Zn_put"/>
</dbReference>
<dbReference type="PANTHER" id="PTHR30168:SF0">
    <property type="entry name" value="INNER MEMBRANE PROTEIN"/>
    <property type="match status" value="1"/>
</dbReference>
<evidence type="ECO:0000256" key="2">
    <source>
        <dbReference type="ARBA" id="ARBA00022692"/>
    </source>
</evidence>
<dbReference type="EMBL" id="BMCP01000001">
    <property type="protein sequence ID" value="GGE34874.1"/>
    <property type="molecule type" value="Genomic_DNA"/>
</dbReference>
<name>A0A8J2YGF7_9RHOB</name>
<dbReference type="Pfam" id="PF04228">
    <property type="entry name" value="Zn_peptidase"/>
    <property type="match status" value="1"/>
</dbReference>